<dbReference type="PROSITE" id="PS50893">
    <property type="entry name" value="ABC_TRANSPORTER_2"/>
    <property type="match status" value="1"/>
</dbReference>
<dbReference type="PANTHER" id="PTHR43394">
    <property type="entry name" value="ATP-DEPENDENT PERMEASE MDL1, MITOCHONDRIAL"/>
    <property type="match status" value="1"/>
</dbReference>
<feature type="transmembrane region" description="Helical" evidence="7">
    <location>
        <begin position="63"/>
        <end position="84"/>
    </location>
</feature>
<organism evidence="10 11">
    <name type="scientific">Candidatus Desulfatibia vada</name>
    <dbReference type="NCBI Taxonomy" id="2841696"/>
    <lineage>
        <taxon>Bacteria</taxon>
        <taxon>Pseudomonadati</taxon>
        <taxon>Thermodesulfobacteriota</taxon>
        <taxon>Desulfobacteria</taxon>
        <taxon>Desulfobacterales</taxon>
        <taxon>Desulfobacterales incertae sedis</taxon>
        <taxon>Candidatus Desulfatibia</taxon>
    </lineage>
</organism>
<proteinExistence type="predicted"/>
<evidence type="ECO:0000313" key="10">
    <source>
        <dbReference type="EMBL" id="MBC8433226.1"/>
    </source>
</evidence>
<dbReference type="AlphaFoldDB" id="A0A8J6P4M2"/>
<feature type="domain" description="ABC transmembrane type-1" evidence="9">
    <location>
        <begin position="31"/>
        <end position="313"/>
    </location>
</feature>
<dbReference type="GO" id="GO:0005886">
    <property type="term" value="C:plasma membrane"/>
    <property type="evidence" value="ECO:0007669"/>
    <property type="project" value="UniProtKB-SubCell"/>
</dbReference>
<dbReference type="GO" id="GO:0090374">
    <property type="term" value="P:oligopeptide export from mitochondrion"/>
    <property type="evidence" value="ECO:0007669"/>
    <property type="project" value="TreeGrafter"/>
</dbReference>
<evidence type="ECO:0000256" key="1">
    <source>
        <dbReference type="ARBA" id="ARBA00004651"/>
    </source>
</evidence>
<feature type="transmembrane region" description="Helical" evidence="7">
    <location>
        <begin position="248"/>
        <end position="271"/>
    </location>
</feature>
<evidence type="ECO:0000256" key="3">
    <source>
        <dbReference type="ARBA" id="ARBA00022741"/>
    </source>
</evidence>
<evidence type="ECO:0000259" key="8">
    <source>
        <dbReference type="PROSITE" id="PS50893"/>
    </source>
</evidence>
<dbReference type="InterPro" id="IPR039421">
    <property type="entry name" value="Type_1_exporter"/>
</dbReference>
<evidence type="ECO:0000313" key="11">
    <source>
        <dbReference type="Proteomes" id="UP000605201"/>
    </source>
</evidence>
<dbReference type="Pfam" id="PF00664">
    <property type="entry name" value="ABC_membrane"/>
    <property type="match status" value="1"/>
</dbReference>
<dbReference type="Proteomes" id="UP000605201">
    <property type="component" value="Unassembled WGS sequence"/>
</dbReference>
<dbReference type="CDD" id="cd18552">
    <property type="entry name" value="ABC_6TM_MsbA_like"/>
    <property type="match status" value="1"/>
</dbReference>
<keyword evidence="4 10" id="KW-0067">ATP-binding</keyword>
<dbReference type="GO" id="GO:0015421">
    <property type="term" value="F:ABC-type oligopeptide transporter activity"/>
    <property type="evidence" value="ECO:0007669"/>
    <property type="project" value="TreeGrafter"/>
</dbReference>
<keyword evidence="2 7" id="KW-0812">Transmembrane</keyword>
<evidence type="ECO:0000259" key="9">
    <source>
        <dbReference type="PROSITE" id="PS50929"/>
    </source>
</evidence>
<comment type="caution">
    <text evidence="10">The sequence shown here is derived from an EMBL/GenBank/DDBJ whole genome shotgun (WGS) entry which is preliminary data.</text>
</comment>
<dbReference type="SUPFAM" id="SSF52540">
    <property type="entry name" value="P-loop containing nucleoside triphosphate hydrolases"/>
    <property type="match status" value="1"/>
</dbReference>
<dbReference type="InterPro" id="IPR011527">
    <property type="entry name" value="ABC1_TM_dom"/>
</dbReference>
<feature type="transmembrane region" description="Helical" evidence="7">
    <location>
        <begin position="277"/>
        <end position="298"/>
    </location>
</feature>
<dbReference type="Pfam" id="PF00005">
    <property type="entry name" value="ABC_tran"/>
    <property type="match status" value="1"/>
</dbReference>
<reference evidence="10 11" key="1">
    <citation type="submission" date="2020-08" db="EMBL/GenBank/DDBJ databases">
        <title>Bridging the membrane lipid divide: bacteria of the FCB group superphylum have the potential to synthesize archaeal ether lipids.</title>
        <authorList>
            <person name="Villanueva L."/>
            <person name="Von Meijenfeldt F.A.B."/>
            <person name="Westbye A.B."/>
            <person name="Yadav S."/>
            <person name="Hopmans E.C."/>
            <person name="Dutilh B.E."/>
            <person name="Sinninghe Damste J.S."/>
        </authorList>
    </citation>
    <scope>NUCLEOTIDE SEQUENCE [LARGE SCALE GENOMIC DNA]</scope>
    <source>
        <strain evidence="10">NIOZ-UU17</strain>
    </source>
</reference>
<dbReference type="Gene3D" id="1.20.1560.10">
    <property type="entry name" value="ABC transporter type 1, transmembrane domain"/>
    <property type="match status" value="1"/>
</dbReference>
<dbReference type="GO" id="GO:0016887">
    <property type="term" value="F:ATP hydrolysis activity"/>
    <property type="evidence" value="ECO:0007669"/>
    <property type="project" value="InterPro"/>
</dbReference>
<sequence>MAILKKISKPVLRDRHKRILALIKENRFRLFLAMVCMLVMAAATSATAFLVKPVLDDIFFNKNTMMLKIIPLAVILIYLLRGLATYGQDYLMNYVGESIIRRLRDDLYSHIQDLPVAFFHKEKTGVLMSRVTGDVGIVKTMVSTAVTGSLKDCFTIVGLSIVIFYRDWKMALFAFIILPLAFYPIVEFGRRVRRISTGWQEAIGDLNSFLHETFAGNKIVKAFGMEHYEKERFYERTLGLFKLEMKAVVARSLSSPIMEFLGGVGIAFIIWYGGSKVLAGTSTAGTFFSFMAAVLMLYDPIKKLSGLNNAVQQGLAAVDRVFDVMETKSEIKEPQNPVVLKRGPHRVTFENVFFKYEEDRILKDINLDVQAGEILALVGMSGGGKTSLVNLLPRFYDVTEGAILIDGDDIRKASISSLRDQMAIVTQEPILFNDSVRNNIAYGNYRASDEEIRRAAKAAYAYDFIQSFPGKFETNVGELGARLSGGEKQRICIARALLKDAPILILDEATSSLDAESEMLVQKALENLMQGRTTFVIAHRLSTIDYADRIIVIVNGRMVEEGTQEELIARQGEFFKLYQMQSSNNQDNMNQPEGIRNNPG</sequence>
<keyword evidence="3" id="KW-0547">Nucleotide-binding</keyword>
<evidence type="ECO:0000256" key="6">
    <source>
        <dbReference type="ARBA" id="ARBA00023136"/>
    </source>
</evidence>
<accession>A0A8J6P4M2</accession>
<dbReference type="GO" id="GO:0005524">
    <property type="term" value="F:ATP binding"/>
    <property type="evidence" value="ECO:0007669"/>
    <property type="project" value="UniProtKB-KW"/>
</dbReference>
<dbReference type="InterPro" id="IPR027417">
    <property type="entry name" value="P-loop_NTPase"/>
</dbReference>
<evidence type="ECO:0000256" key="7">
    <source>
        <dbReference type="SAM" id="Phobius"/>
    </source>
</evidence>
<feature type="domain" description="ABC transporter" evidence="8">
    <location>
        <begin position="347"/>
        <end position="580"/>
    </location>
</feature>
<comment type="subcellular location">
    <subcellularLocation>
        <location evidence="1">Cell membrane</location>
        <topology evidence="1">Multi-pass membrane protein</topology>
    </subcellularLocation>
</comment>
<dbReference type="InterPro" id="IPR036640">
    <property type="entry name" value="ABC1_TM_sf"/>
</dbReference>
<protein>
    <submittedName>
        <fullName evidence="10">ABC transporter ATP-binding protein</fullName>
    </submittedName>
</protein>
<evidence type="ECO:0000256" key="4">
    <source>
        <dbReference type="ARBA" id="ARBA00022840"/>
    </source>
</evidence>
<dbReference type="InterPro" id="IPR017871">
    <property type="entry name" value="ABC_transporter-like_CS"/>
</dbReference>
<feature type="transmembrane region" description="Helical" evidence="7">
    <location>
        <begin position="168"/>
        <end position="186"/>
    </location>
</feature>
<keyword evidence="6 7" id="KW-0472">Membrane</keyword>
<keyword evidence="5 7" id="KW-1133">Transmembrane helix</keyword>
<dbReference type="EMBL" id="JACNIG010000283">
    <property type="protein sequence ID" value="MBC8433226.1"/>
    <property type="molecule type" value="Genomic_DNA"/>
</dbReference>
<dbReference type="SMART" id="SM00382">
    <property type="entry name" value="AAA"/>
    <property type="match status" value="1"/>
</dbReference>
<dbReference type="Gene3D" id="3.40.50.300">
    <property type="entry name" value="P-loop containing nucleotide triphosphate hydrolases"/>
    <property type="match status" value="1"/>
</dbReference>
<dbReference type="SUPFAM" id="SSF90123">
    <property type="entry name" value="ABC transporter transmembrane region"/>
    <property type="match status" value="1"/>
</dbReference>
<dbReference type="PROSITE" id="PS00211">
    <property type="entry name" value="ABC_TRANSPORTER_1"/>
    <property type="match status" value="1"/>
</dbReference>
<dbReference type="InterPro" id="IPR003593">
    <property type="entry name" value="AAA+_ATPase"/>
</dbReference>
<dbReference type="InterPro" id="IPR003439">
    <property type="entry name" value="ABC_transporter-like_ATP-bd"/>
</dbReference>
<feature type="transmembrane region" description="Helical" evidence="7">
    <location>
        <begin position="30"/>
        <end position="51"/>
    </location>
</feature>
<evidence type="ECO:0000256" key="5">
    <source>
        <dbReference type="ARBA" id="ARBA00022989"/>
    </source>
</evidence>
<dbReference type="FunFam" id="3.40.50.300:FF:000218">
    <property type="entry name" value="Multidrug ABC transporter ATP-binding protein"/>
    <property type="match status" value="1"/>
</dbReference>
<evidence type="ECO:0000256" key="2">
    <source>
        <dbReference type="ARBA" id="ARBA00022692"/>
    </source>
</evidence>
<name>A0A8J6P4M2_9BACT</name>
<dbReference type="PANTHER" id="PTHR43394:SF1">
    <property type="entry name" value="ATP-BINDING CASSETTE SUB-FAMILY B MEMBER 10, MITOCHONDRIAL"/>
    <property type="match status" value="1"/>
</dbReference>
<dbReference type="PROSITE" id="PS50929">
    <property type="entry name" value="ABC_TM1F"/>
    <property type="match status" value="1"/>
</dbReference>
<gene>
    <name evidence="10" type="ORF">H8D96_15055</name>
</gene>